<gene>
    <name evidence="2" type="ORF">GCM10010226_80510</name>
</gene>
<reference evidence="2" key="2">
    <citation type="submission" date="2020-09" db="EMBL/GenBank/DDBJ databases">
        <authorList>
            <person name="Sun Q."/>
            <person name="Ohkuma M."/>
        </authorList>
    </citation>
    <scope>NUCLEOTIDE SEQUENCE</scope>
    <source>
        <strain evidence="2">JCM 4125</strain>
    </source>
</reference>
<feature type="compositionally biased region" description="Gly residues" evidence="1">
    <location>
        <begin position="38"/>
        <end position="50"/>
    </location>
</feature>
<reference evidence="2" key="1">
    <citation type="journal article" date="2014" name="Int. J. Syst. Evol. Microbiol.">
        <title>Complete genome sequence of Corynebacterium casei LMG S-19264T (=DSM 44701T), isolated from a smear-ripened cheese.</title>
        <authorList>
            <consortium name="US DOE Joint Genome Institute (JGI-PGF)"/>
            <person name="Walter F."/>
            <person name="Albersmeier A."/>
            <person name="Kalinowski J."/>
            <person name="Ruckert C."/>
        </authorList>
    </citation>
    <scope>NUCLEOTIDE SEQUENCE</scope>
    <source>
        <strain evidence="2">JCM 4125</strain>
    </source>
</reference>
<evidence type="ECO:0000313" key="2">
    <source>
        <dbReference type="EMBL" id="GGT90231.1"/>
    </source>
</evidence>
<protein>
    <submittedName>
        <fullName evidence="2">Uncharacterized protein</fullName>
    </submittedName>
</protein>
<proteinExistence type="predicted"/>
<evidence type="ECO:0000256" key="1">
    <source>
        <dbReference type="SAM" id="MobiDB-lite"/>
    </source>
</evidence>
<sequence>MVRSPRGLVLAGPDGRSGHCQPRVCALRTPRPAVRYAGGTGTGTGMGTGPGPAAAEGISGAAAGGRFAHVTLLPVCATP</sequence>
<name>A0A918HPW0_9ACTN</name>
<organism evidence="2 3">
    <name type="scientific">Streptomyces phaeofaciens</name>
    <dbReference type="NCBI Taxonomy" id="68254"/>
    <lineage>
        <taxon>Bacteria</taxon>
        <taxon>Bacillati</taxon>
        <taxon>Actinomycetota</taxon>
        <taxon>Actinomycetes</taxon>
        <taxon>Kitasatosporales</taxon>
        <taxon>Streptomycetaceae</taxon>
        <taxon>Streptomyces</taxon>
    </lineage>
</organism>
<comment type="caution">
    <text evidence="2">The sequence shown here is derived from an EMBL/GenBank/DDBJ whole genome shotgun (WGS) entry which is preliminary data.</text>
</comment>
<evidence type="ECO:0000313" key="3">
    <source>
        <dbReference type="Proteomes" id="UP000646776"/>
    </source>
</evidence>
<feature type="region of interest" description="Disordered" evidence="1">
    <location>
        <begin position="1"/>
        <end position="22"/>
    </location>
</feature>
<keyword evidence="3" id="KW-1185">Reference proteome</keyword>
<dbReference type="EMBL" id="BMSA01000037">
    <property type="protein sequence ID" value="GGT90231.1"/>
    <property type="molecule type" value="Genomic_DNA"/>
</dbReference>
<dbReference type="Proteomes" id="UP000646776">
    <property type="component" value="Unassembled WGS sequence"/>
</dbReference>
<feature type="region of interest" description="Disordered" evidence="1">
    <location>
        <begin position="33"/>
        <end position="52"/>
    </location>
</feature>
<accession>A0A918HPW0</accession>
<dbReference type="AlphaFoldDB" id="A0A918HPW0"/>